<protein>
    <submittedName>
        <fullName evidence="1">Uncharacterized protein</fullName>
    </submittedName>
</protein>
<reference evidence="1" key="3">
    <citation type="submission" date="2025-09" db="UniProtKB">
        <authorList>
            <consortium name="Ensembl"/>
        </authorList>
    </citation>
    <scope>IDENTIFICATION</scope>
</reference>
<dbReference type="AlphaFoldDB" id="A0A8C2TZ50"/>
<reference evidence="1" key="2">
    <citation type="submission" date="2025-08" db="UniProtKB">
        <authorList>
            <consortium name="Ensembl"/>
        </authorList>
    </citation>
    <scope>IDENTIFICATION</scope>
</reference>
<reference evidence="1" key="1">
    <citation type="submission" date="2015-11" db="EMBL/GenBank/DDBJ databases">
        <authorList>
            <consortium name="International Coturnix japonica Genome Analysis Consortium"/>
            <person name="Warren W."/>
            <person name="Burt D.W."/>
            <person name="Antin P.B."/>
            <person name="Lanford R."/>
            <person name="Gros J."/>
            <person name="Wilson R.K."/>
        </authorList>
    </citation>
    <scope>NUCLEOTIDE SEQUENCE [LARGE SCALE GENOMIC DNA]</scope>
</reference>
<keyword evidence="2" id="KW-1185">Reference proteome</keyword>
<accession>A0A8C2TZ50</accession>
<evidence type="ECO:0000313" key="1">
    <source>
        <dbReference type="Ensembl" id="ENSCJPP00005019566.1"/>
    </source>
</evidence>
<dbReference type="Ensembl" id="ENSCJPT00005027076.1">
    <property type="protein sequence ID" value="ENSCJPP00005019566.1"/>
    <property type="gene ID" value="ENSCJPG00005015848.1"/>
</dbReference>
<proteinExistence type="predicted"/>
<dbReference type="Proteomes" id="UP000694412">
    <property type="component" value="Chromosome 7"/>
</dbReference>
<sequence>PLSSPPHSFLLNNHTYTGCFLPTPFSLSMYQVSNKRTGKKQTIFLKKQLVLKEAVEQMSPGPHQPLPAYLLVMQDKKNHEKNRRQKALQELMPAWSEGLCAVDGLENLEVMLLGQRLNIHNQALRRADTA</sequence>
<name>A0A8C2TZ50_COTJA</name>
<organism evidence="1 2">
    <name type="scientific">Coturnix japonica</name>
    <name type="common">Japanese quail</name>
    <name type="synonym">Coturnix coturnix japonica</name>
    <dbReference type="NCBI Taxonomy" id="93934"/>
    <lineage>
        <taxon>Eukaryota</taxon>
        <taxon>Metazoa</taxon>
        <taxon>Chordata</taxon>
        <taxon>Craniata</taxon>
        <taxon>Vertebrata</taxon>
        <taxon>Euteleostomi</taxon>
        <taxon>Archelosauria</taxon>
        <taxon>Archosauria</taxon>
        <taxon>Dinosauria</taxon>
        <taxon>Saurischia</taxon>
        <taxon>Theropoda</taxon>
        <taxon>Coelurosauria</taxon>
        <taxon>Aves</taxon>
        <taxon>Neognathae</taxon>
        <taxon>Galloanserae</taxon>
        <taxon>Galliformes</taxon>
        <taxon>Phasianidae</taxon>
        <taxon>Perdicinae</taxon>
        <taxon>Coturnix</taxon>
    </lineage>
</organism>
<evidence type="ECO:0000313" key="2">
    <source>
        <dbReference type="Proteomes" id="UP000694412"/>
    </source>
</evidence>